<gene>
    <name evidence="2" type="ORF">COY16_04995</name>
</gene>
<organism evidence="2 3">
    <name type="scientific">Candidatus Roizmanbacteria bacterium CG_4_10_14_0_2_um_filter_39_13</name>
    <dbReference type="NCBI Taxonomy" id="1974825"/>
    <lineage>
        <taxon>Bacteria</taxon>
        <taxon>Candidatus Roizmaniibacteriota</taxon>
    </lineage>
</organism>
<evidence type="ECO:0000313" key="3">
    <source>
        <dbReference type="Proteomes" id="UP000228503"/>
    </source>
</evidence>
<evidence type="ECO:0000313" key="2">
    <source>
        <dbReference type="EMBL" id="PIZ62209.1"/>
    </source>
</evidence>
<keyword evidence="1" id="KW-0812">Transmembrane</keyword>
<dbReference type="Proteomes" id="UP000228503">
    <property type="component" value="Unassembled WGS sequence"/>
</dbReference>
<keyword evidence="1" id="KW-1133">Transmembrane helix</keyword>
<sequence>MLTAHKIDSSKLVIGTIIALLLIWFWFDNSQLNNIEWKGFYYENAELSMNFMEEQQRFDSAPTFSSLQNCMHWGKEYLQNNPQDGFECAYGCRMGENMGLVCKDSTKMITTILYEGTFK</sequence>
<protein>
    <submittedName>
        <fullName evidence="2">Uncharacterized protein</fullName>
    </submittedName>
</protein>
<dbReference type="EMBL" id="PFOB01000063">
    <property type="protein sequence ID" value="PIZ62209.1"/>
    <property type="molecule type" value="Genomic_DNA"/>
</dbReference>
<name>A0A2M7TWL9_9BACT</name>
<dbReference type="AlphaFoldDB" id="A0A2M7TWL9"/>
<evidence type="ECO:0000256" key="1">
    <source>
        <dbReference type="SAM" id="Phobius"/>
    </source>
</evidence>
<proteinExistence type="predicted"/>
<feature type="transmembrane region" description="Helical" evidence="1">
    <location>
        <begin position="12"/>
        <end position="27"/>
    </location>
</feature>
<accession>A0A2M7TWL9</accession>
<reference evidence="3" key="1">
    <citation type="submission" date="2017-09" db="EMBL/GenBank/DDBJ databases">
        <title>Depth-based differentiation of microbial function through sediment-hosted aquifers and enrichment of novel symbionts in the deep terrestrial subsurface.</title>
        <authorList>
            <person name="Probst A.J."/>
            <person name="Ladd B."/>
            <person name="Jarett J.K."/>
            <person name="Geller-Mcgrath D.E."/>
            <person name="Sieber C.M.K."/>
            <person name="Emerson J.B."/>
            <person name="Anantharaman K."/>
            <person name="Thomas B.C."/>
            <person name="Malmstrom R."/>
            <person name="Stieglmeier M."/>
            <person name="Klingl A."/>
            <person name="Woyke T."/>
            <person name="Ryan C.M."/>
            <person name="Banfield J.F."/>
        </authorList>
    </citation>
    <scope>NUCLEOTIDE SEQUENCE [LARGE SCALE GENOMIC DNA]</scope>
</reference>
<comment type="caution">
    <text evidence="2">The sequence shown here is derived from an EMBL/GenBank/DDBJ whole genome shotgun (WGS) entry which is preliminary data.</text>
</comment>
<keyword evidence="1" id="KW-0472">Membrane</keyword>